<evidence type="ECO:0000313" key="3">
    <source>
        <dbReference type="Proteomes" id="UP001239994"/>
    </source>
</evidence>
<evidence type="ECO:0000313" key="2">
    <source>
        <dbReference type="EMBL" id="KAK1800919.1"/>
    </source>
</evidence>
<comment type="caution">
    <text evidence="2">The sequence shown here is derived from an EMBL/GenBank/DDBJ whole genome shotgun (WGS) entry which is preliminary data.</text>
</comment>
<dbReference type="EMBL" id="JAROKS010000010">
    <property type="protein sequence ID" value="KAK1800919.1"/>
    <property type="molecule type" value="Genomic_DNA"/>
</dbReference>
<gene>
    <name evidence="2" type="ORF">P4O66_005568</name>
</gene>
<reference evidence="2" key="1">
    <citation type="submission" date="2023-03" db="EMBL/GenBank/DDBJ databases">
        <title>Electrophorus voltai genome.</title>
        <authorList>
            <person name="Bian C."/>
        </authorList>
    </citation>
    <scope>NUCLEOTIDE SEQUENCE</scope>
    <source>
        <strain evidence="2">CB-2022</strain>
        <tissue evidence="2">Muscle</tissue>
    </source>
</reference>
<feature type="compositionally biased region" description="Basic and acidic residues" evidence="1">
    <location>
        <begin position="91"/>
        <end position="100"/>
    </location>
</feature>
<feature type="compositionally biased region" description="Polar residues" evidence="1">
    <location>
        <begin position="75"/>
        <end position="90"/>
    </location>
</feature>
<protein>
    <submittedName>
        <fullName evidence="2">Uncharacterized protein</fullName>
    </submittedName>
</protein>
<feature type="non-terminal residue" evidence="2">
    <location>
        <position position="100"/>
    </location>
</feature>
<feature type="region of interest" description="Disordered" evidence="1">
    <location>
        <begin position="75"/>
        <end position="100"/>
    </location>
</feature>
<feature type="region of interest" description="Disordered" evidence="1">
    <location>
        <begin position="1"/>
        <end position="27"/>
    </location>
</feature>
<dbReference type="AlphaFoldDB" id="A0AAD8ZLK9"/>
<organism evidence="2 3">
    <name type="scientific">Electrophorus voltai</name>
    <dbReference type="NCBI Taxonomy" id="2609070"/>
    <lineage>
        <taxon>Eukaryota</taxon>
        <taxon>Metazoa</taxon>
        <taxon>Chordata</taxon>
        <taxon>Craniata</taxon>
        <taxon>Vertebrata</taxon>
        <taxon>Euteleostomi</taxon>
        <taxon>Actinopterygii</taxon>
        <taxon>Neopterygii</taxon>
        <taxon>Teleostei</taxon>
        <taxon>Ostariophysi</taxon>
        <taxon>Gymnotiformes</taxon>
        <taxon>Gymnotoidei</taxon>
        <taxon>Gymnotidae</taxon>
        <taxon>Electrophorus</taxon>
    </lineage>
</organism>
<keyword evidence="3" id="KW-1185">Reference proteome</keyword>
<evidence type="ECO:0000256" key="1">
    <source>
        <dbReference type="SAM" id="MobiDB-lite"/>
    </source>
</evidence>
<accession>A0AAD8ZLK9</accession>
<dbReference type="Proteomes" id="UP001239994">
    <property type="component" value="Unassembled WGS sequence"/>
</dbReference>
<proteinExistence type="predicted"/>
<name>A0AAD8ZLK9_9TELE</name>
<sequence length="100" mass="10638">LPRPLSLAALGDVPGKRESAPTCETSGTISLSVQTSSGVRVMSLKPLRPVTNRCLFYGAASPCYRVTSYTGGTCNKQTDTKNSIRMQGTDSPRDKVSTRG</sequence>